<evidence type="ECO:0000256" key="2">
    <source>
        <dbReference type="ARBA" id="ARBA00022692"/>
    </source>
</evidence>
<dbReference type="PANTHER" id="PTHR43394:SF1">
    <property type="entry name" value="ATP-BINDING CASSETTE SUB-FAMILY B MEMBER 10, MITOCHONDRIAL"/>
    <property type="match status" value="1"/>
</dbReference>
<dbReference type="PANTHER" id="PTHR43394">
    <property type="entry name" value="ATP-DEPENDENT PERMEASE MDL1, MITOCHONDRIAL"/>
    <property type="match status" value="1"/>
</dbReference>
<dbReference type="RefSeq" id="WP_342679305.1">
    <property type="nucleotide sequence ID" value="NZ_JBCGCU010000013.1"/>
</dbReference>
<dbReference type="CDD" id="cd03249">
    <property type="entry name" value="ABC_MTABC3_MDL1_MDL2"/>
    <property type="match status" value="1"/>
</dbReference>
<dbReference type="SUPFAM" id="SSF90123">
    <property type="entry name" value="ABC transporter transmembrane region"/>
    <property type="match status" value="1"/>
</dbReference>
<dbReference type="CDD" id="cd18575">
    <property type="entry name" value="ABC_6TM_bac_exporter_ABCB8_10_like"/>
    <property type="match status" value="1"/>
</dbReference>
<evidence type="ECO:0000259" key="9">
    <source>
        <dbReference type="PROSITE" id="PS50929"/>
    </source>
</evidence>
<dbReference type="InterPro" id="IPR003439">
    <property type="entry name" value="ABC_transporter-like_ATP-bd"/>
</dbReference>
<organism evidence="10 11">
    <name type="scientific">Pseudoalteromonas qingdaonensis</name>
    <dbReference type="NCBI Taxonomy" id="3131913"/>
    <lineage>
        <taxon>Bacteria</taxon>
        <taxon>Pseudomonadati</taxon>
        <taxon>Pseudomonadota</taxon>
        <taxon>Gammaproteobacteria</taxon>
        <taxon>Alteromonadales</taxon>
        <taxon>Pseudoalteromonadaceae</taxon>
        <taxon>Pseudoalteromonas</taxon>
    </lineage>
</organism>
<feature type="transmembrane region" description="Helical" evidence="7">
    <location>
        <begin position="167"/>
        <end position="196"/>
    </location>
</feature>
<evidence type="ECO:0000313" key="10">
    <source>
        <dbReference type="EMBL" id="MEM0516094.1"/>
    </source>
</evidence>
<evidence type="ECO:0000313" key="11">
    <source>
        <dbReference type="Proteomes" id="UP001447008"/>
    </source>
</evidence>
<dbReference type="Pfam" id="PF00005">
    <property type="entry name" value="ABC_tran"/>
    <property type="match status" value="1"/>
</dbReference>
<dbReference type="Proteomes" id="UP001447008">
    <property type="component" value="Unassembled WGS sequence"/>
</dbReference>
<dbReference type="InterPro" id="IPR011527">
    <property type="entry name" value="ABC1_TM_dom"/>
</dbReference>
<evidence type="ECO:0000256" key="1">
    <source>
        <dbReference type="ARBA" id="ARBA00004651"/>
    </source>
</evidence>
<dbReference type="InterPro" id="IPR017871">
    <property type="entry name" value="ABC_transporter-like_CS"/>
</dbReference>
<dbReference type="InterPro" id="IPR003593">
    <property type="entry name" value="AAA+_ATPase"/>
</dbReference>
<dbReference type="Pfam" id="PF00664">
    <property type="entry name" value="ABC_membrane"/>
    <property type="match status" value="1"/>
</dbReference>
<keyword evidence="4" id="KW-0067">ATP-binding</keyword>
<dbReference type="Gene3D" id="3.40.50.300">
    <property type="entry name" value="P-loop containing nucleotide triphosphate hydrolases"/>
    <property type="match status" value="1"/>
</dbReference>
<accession>A0ABU9N0H8</accession>
<dbReference type="SUPFAM" id="SSF52540">
    <property type="entry name" value="P-loop containing nucleoside triphosphate hydrolases"/>
    <property type="match status" value="1"/>
</dbReference>
<evidence type="ECO:0000256" key="4">
    <source>
        <dbReference type="ARBA" id="ARBA00022840"/>
    </source>
</evidence>
<gene>
    <name evidence="10" type="ORF">WCN91_11835</name>
</gene>
<dbReference type="PROSITE" id="PS50893">
    <property type="entry name" value="ABC_TRANSPORTER_2"/>
    <property type="match status" value="1"/>
</dbReference>
<evidence type="ECO:0000256" key="7">
    <source>
        <dbReference type="SAM" id="Phobius"/>
    </source>
</evidence>
<dbReference type="PROSITE" id="PS50929">
    <property type="entry name" value="ABC_TM1F"/>
    <property type="match status" value="1"/>
</dbReference>
<feature type="transmembrane region" description="Helical" evidence="7">
    <location>
        <begin position="41"/>
        <end position="61"/>
    </location>
</feature>
<comment type="subcellular location">
    <subcellularLocation>
        <location evidence="1">Cell membrane</location>
        <topology evidence="1">Multi-pass membrane protein</topology>
    </subcellularLocation>
</comment>
<dbReference type="Gene3D" id="1.20.1560.10">
    <property type="entry name" value="ABC transporter type 1, transmembrane domain"/>
    <property type="match status" value="1"/>
</dbReference>
<evidence type="ECO:0000259" key="8">
    <source>
        <dbReference type="PROSITE" id="PS50893"/>
    </source>
</evidence>
<keyword evidence="3" id="KW-0547">Nucleotide-binding</keyword>
<dbReference type="InterPro" id="IPR039421">
    <property type="entry name" value="Type_1_exporter"/>
</dbReference>
<feature type="domain" description="ABC transmembrane type-1" evidence="9">
    <location>
        <begin position="44"/>
        <end position="326"/>
    </location>
</feature>
<evidence type="ECO:0000256" key="6">
    <source>
        <dbReference type="ARBA" id="ARBA00023136"/>
    </source>
</evidence>
<evidence type="ECO:0000256" key="3">
    <source>
        <dbReference type="ARBA" id="ARBA00022741"/>
    </source>
</evidence>
<comment type="caution">
    <text evidence="10">The sequence shown here is derived from an EMBL/GenBank/DDBJ whole genome shotgun (WGS) entry which is preliminary data.</text>
</comment>
<feature type="transmembrane region" description="Helical" evidence="7">
    <location>
        <begin position="300"/>
        <end position="322"/>
    </location>
</feature>
<sequence length="607" mass="66318">MAAPNSKKSNNETSINETSLNEKSALRHLRPIFRFLLPYKWVVAAALFALVLTAGINLSLGQGLKQVIDQGFIAGSMAQLRGSVILLISLIALMAVGIFCRFYLMSWLGERVSSDIRKAVFARILALHPSYFEENRSGEIMSRLTTDTTLLQSIVGSSLSMALRSTLMLIGGVIMLFITNVKLTMIVLLCVPMVLLPMKLFGRRVRTLASSSQDAIADISTYAGEVMQNIKTVHSFNRQSTELAAFDGEVDKAFAVAKKRIMQRSFLIAFVIFISFSGISFMLYSGGVDVLSGKMSGGELAAFVFYAIVVAMAVGTVAEIYGELQRAAGAAKRLIELLEVQSEILDPAQAQSLDTQAQADVIEFTDVSFHYPSRPQQSALSAFNLQISQGETVAIVGPSGAGKSTLFELLQRFYDVSAGSIRLHGVDIRELSLHDIREQMAMVAQHPVLFSADVYHNIAYGKEGATQDEVSAAARQAYADEFIEQLPDGYHSFLGERGVRLSGGQKQRIAIARAILKDPEILLLDEATSALDAQSEHHVQAALTELMKSRTTLIIAHRLSTVMHADRIVVMDKGKVVANGDHASLMQQSPLYRKLCELQFNQPSASV</sequence>
<proteinExistence type="predicted"/>
<feature type="domain" description="ABC transporter" evidence="8">
    <location>
        <begin position="362"/>
        <end position="598"/>
    </location>
</feature>
<feature type="transmembrane region" description="Helical" evidence="7">
    <location>
        <begin position="82"/>
        <end position="104"/>
    </location>
</feature>
<dbReference type="InterPro" id="IPR036640">
    <property type="entry name" value="ABC1_TM_sf"/>
</dbReference>
<protein>
    <submittedName>
        <fullName evidence="10">ABC transporter transmembrane domain-containing protein</fullName>
    </submittedName>
</protein>
<reference evidence="10 11" key="1">
    <citation type="submission" date="2024-03" db="EMBL/GenBank/DDBJ databases">
        <title>Pseudoalteromonas qingdaonensis sp. nov., isolated from the intestines of marine benthic organisms.</title>
        <authorList>
            <person name="Lin X."/>
            <person name="Fang S."/>
            <person name="Hu X."/>
        </authorList>
    </citation>
    <scope>NUCLEOTIDE SEQUENCE [LARGE SCALE GENOMIC DNA]</scope>
    <source>
        <strain evidence="10 11">YIC-827</strain>
    </source>
</reference>
<dbReference type="PROSITE" id="PS00211">
    <property type="entry name" value="ABC_TRANSPORTER_1"/>
    <property type="match status" value="1"/>
</dbReference>
<dbReference type="InterPro" id="IPR027417">
    <property type="entry name" value="P-loop_NTPase"/>
</dbReference>
<dbReference type="EMBL" id="JBCGCU010000013">
    <property type="protein sequence ID" value="MEM0516094.1"/>
    <property type="molecule type" value="Genomic_DNA"/>
</dbReference>
<dbReference type="SMART" id="SM00382">
    <property type="entry name" value="AAA"/>
    <property type="match status" value="1"/>
</dbReference>
<keyword evidence="11" id="KW-1185">Reference proteome</keyword>
<name>A0ABU9N0H8_9GAMM</name>
<keyword evidence="2 7" id="KW-0812">Transmembrane</keyword>
<feature type="transmembrane region" description="Helical" evidence="7">
    <location>
        <begin position="266"/>
        <end position="288"/>
    </location>
</feature>
<evidence type="ECO:0000256" key="5">
    <source>
        <dbReference type="ARBA" id="ARBA00022989"/>
    </source>
</evidence>
<keyword evidence="6 7" id="KW-0472">Membrane</keyword>
<dbReference type="InterPro" id="IPR011918">
    <property type="entry name" value="ABC_MsbA_ATP-bd"/>
</dbReference>
<dbReference type="NCBIfam" id="TIGR02204">
    <property type="entry name" value="MsbA_rel"/>
    <property type="match status" value="1"/>
</dbReference>
<keyword evidence="5 7" id="KW-1133">Transmembrane helix</keyword>